<sequence>MSDSCTECGAVLPPSGDCWTRVHELLEIENRVLPRIDAETAKRAHYFAIASYQLQHPSRLTPSAADGLLNGLRDMLSAGAPPIDAFRRAVGRQMAGTKVGRDAAVGDRHHVHPDWPRRWGVTAVDVLARPDDAYPQAVTEWASACLRELDVALG</sequence>
<dbReference type="OrthoDB" id="4773895at2"/>
<evidence type="ECO:0000313" key="2">
    <source>
        <dbReference type="Proteomes" id="UP000282515"/>
    </source>
</evidence>
<gene>
    <name evidence="1" type="ORF">D9V41_09570</name>
</gene>
<comment type="caution">
    <text evidence="1">The sequence shown here is derived from an EMBL/GenBank/DDBJ whole genome shotgun (WGS) entry which is preliminary data.</text>
</comment>
<dbReference type="Pfam" id="PF19371">
    <property type="entry name" value="DUF5946"/>
    <property type="match status" value="1"/>
</dbReference>
<accession>A0A3L8PLT2</accession>
<dbReference type="InterPro" id="IPR045990">
    <property type="entry name" value="DUF5946"/>
</dbReference>
<keyword evidence="2" id="KW-1185">Reference proteome</keyword>
<organism evidence="1 2">
    <name type="scientific">Aeromicrobium phragmitis</name>
    <dbReference type="NCBI Taxonomy" id="2478914"/>
    <lineage>
        <taxon>Bacteria</taxon>
        <taxon>Bacillati</taxon>
        <taxon>Actinomycetota</taxon>
        <taxon>Actinomycetes</taxon>
        <taxon>Propionibacteriales</taxon>
        <taxon>Nocardioidaceae</taxon>
        <taxon>Aeromicrobium</taxon>
    </lineage>
</organism>
<dbReference type="Proteomes" id="UP000282515">
    <property type="component" value="Unassembled WGS sequence"/>
</dbReference>
<evidence type="ECO:0000313" key="1">
    <source>
        <dbReference type="EMBL" id="RLV55703.1"/>
    </source>
</evidence>
<proteinExistence type="predicted"/>
<reference evidence="1 2" key="1">
    <citation type="submission" date="2018-10" db="EMBL/GenBank/DDBJ databases">
        <title>Aeromicrobium sp. 9W16Y-2 whole genome shotgun sequence.</title>
        <authorList>
            <person name="Li F."/>
        </authorList>
    </citation>
    <scope>NUCLEOTIDE SEQUENCE [LARGE SCALE GENOMIC DNA]</scope>
    <source>
        <strain evidence="1 2">9W16Y-2</strain>
    </source>
</reference>
<protein>
    <submittedName>
        <fullName evidence="1">Uncharacterized protein</fullName>
    </submittedName>
</protein>
<dbReference type="EMBL" id="RDBF01000006">
    <property type="protein sequence ID" value="RLV55703.1"/>
    <property type="molecule type" value="Genomic_DNA"/>
</dbReference>
<dbReference type="AlphaFoldDB" id="A0A3L8PLT2"/>
<dbReference type="RefSeq" id="WP_121794340.1">
    <property type="nucleotide sequence ID" value="NZ_RDBF01000006.1"/>
</dbReference>
<name>A0A3L8PLT2_9ACTN</name>